<proteinExistence type="evidence at transcript level"/>
<reference evidence="2" key="1">
    <citation type="journal article" date="2012" name="BMC Biol.">
        <title>Comprehensive microarray-based analysis for stage-specific larval camouflage pattern-associated genes in the swallowtail butterfly, Papilio xuthus.</title>
        <authorList>
            <person name="Futahashi R."/>
            <person name="Shirataki H."/>
            <person name="Narita T."/>
            <person name="Mita K."/>
            <person name="Fujiwara H."/>
        </authorList>
    </citation>
    <scope>NUCLEOTIDE SEQUENCE</scope>
    <source>
        <tissue evidence="2">Epidermis</tissue>
    </source>
</reference>
<accession>I4DP39</accession>
<keyword evidence="1" id="KW-0472">Membrane</keyword>
<organism evidence="2">
    <name type="scientific">Papilio xuthus</name>
    <name type="common">Asian swallowtail butterfly</name>
    <dbReference type="NCBI Taxonomy" id="66420"/>
    <lineage>
        <taxon>Eukaryota</taxon>
        <taxon>Metazoa</taxon>
        <taxon>Ecdysozoa</taxon>
        <taxon>Arthropoda</taxon>
        <taxon>Hexapoda</taxon>
        <taxon>Insecta</taxon>
        <taxon>Pterygota</taxon>
        <taxon>Neoptera</taxon>
        <taxon>Endopterygota</taxon>
        <taxon>Lepidoptera</taxon>
        <taxon>Glossata</taxon>
        <taxon>Ditrysia</taxon>
        <taxon>Papilionoidea</taxon>
        <taxon>Papilionidae</taxon>
        <taxon>Papilioninae</taxon>
        <taxon>Papilio</taxon>
    </lineage>
</organism>
<evidence type="ECO:0000313" key="2">
    <source>
        <dbReference type="EMBL" id="BAM19679.1"/>
    </source>
</evidence>
<dbReference type="AlphaFoldDB" id="I4DP39"/>
<feature type="transmembrane region" description="Helical" evidence="1">
    <location>
        <begin position="17"/>
        <end position="41"/>
    </location>
</feature>
<dbReference type="EMBL" id="AK403291">
    <property type="protein sequence ID" value="BAM19679.1"/>
    <property type="molecule type" value="mRNA"/>
</dbReference>
<keyword evidence="1" id="KW-0812">Transmembrane</keyword>
<evidence type="ECO:0000256" key="1">
    <source>
        <dbReference type="SAM" id="Phobius"/>
    </source>
</evidence>
<name>I4DP39_PAPXU</name>
<protein>
    <submittedName>
        <fullName evidence="2">Uncharacterized protein</fullName>
    </submittedName>
</protein>
<sequence length="79" mass="9359">MTALAPSCQCLKSVNRSFSYCSCHVVFFSFMPFLWPCRFYIFSDRTSRDSSAFYRTRYRCLTINANSLVQSTIYYFKII</sequence>
<keyword evidence="1" id="KW-1133">Transmembrane helix</keyword>